<sequence length="940" mass="102796">MTSPVVVEDDHGGVSGGQSSSSPSSAASSSSTSSVSSSWWWWWWRWLYSMPSSLCFYSYCCCCLTSNPTLKLLSTPWEFFVSIDQSALWQKHVAWAKPKGNELKRYISSQYSSRMVLLSLLLATEMSVFFNSAPELVQLRNSLSIIGVDNNNNSDNSHQQHNNLLPFWIGFVLLLNICVTILGILATFTTWNIVSAVSDTNAHCLLRSSLGQYVTTLSPRLVVCSLYLFLLWFLLFVVELILGGGGGGDSGNNFNNNNNDEQQHNNNNNKTMSMSNMIRNIFTFTKHHIYILLLWSCFLFGVVTLFFCIVVPLSAFGRLVLHTGAMSEQPVLSEQLELDLLASGLHAGLVIRAHHSQRRYGANNTNTATGVTPIDKQCASKDDNNNNNNNDKYYYDDNYNYSYMTQCNITMNQNHTDDGTILNDGNVDVDVDVDDGTSSLVFTKSSMKLPPVLSSSRLSVSTSSSSIGGGGGDNIGFLDAGMNTDIDSGARFDPVTTMPTKGATSSTSAGSTTILNLSMSAKEFNDLIDNTIDTSSVFTATEAAAVAPVTTMSPKRNRIGKVTTVKEVGFNGNNGNSNVAIVGGSNDVGDDNNNNNQTESSLAIHSSSNNCHIPNKNNNDNNNDVGIPPPYPNVAPGNTRNNNTTNHHHRHHHRSATMTSTATSSTRHHRRVSSSRFLLQEWAQENSVRDLYGAAPPADLPQEIVWTDGSDDDNDIGSDDNNNHNEAYTSRFWNPASSSSSHHWLLSPFSSPATGDINNKGSNNSSDNNNGHSSHTRVSSQNGGDRDRSHNHANDRSTVSNNNNNNNNGRVDPLQQPLLPNLSADRRQQHHTTAATTTRVASDGDEEMGGSPSLLLGEDLLGAPSLERHRQFQDNPKVSIAGYYIDEYNSAMLAAMSKGFLDKIFRAEEATPYIVGQLTGFTEEDVVFDSNKERVVTILH</sequence>
<feature type="region of interest" description="Disordered" evidence="1">
    <location>
        <begin position="702"/>
        <end position="723"/>
    </location>
</feature>
<dbReference type="EMBL" id="KV784365">
    <property type="protein sequence ID" value="OEU12227.1"/>
    <property type="molecule type" value="Genomic_DNA"/>
</dbReference>
<reference evidence="3 4" key="1">
    <citation type="submission" date="2016-09" db="EMBL/GenBank/DDBJ databases">
        <title>Extensive genetic diversity and differential bi-allelic expression allows diatom success in the polar Southern Ocean.</title>
        <authorList>
            <consortium name="DOE Joint Genome Institute"/>
            <person name="Mock T."/>
            <person name="Otillar R.P."/>
            <person name="Strauss J."/>
            <person name="Dupont C."/>
            <person name="Frickenhaus S."/>
            <person name="Maumus F."/>
            <person name="Mcmullan M."/>
            <person name="Sanges R."/>
            <person name="Schmutz J."/>
            <person name="Toseland A."/>
            <person name="Valas R."/>
            <person name="Veluchamy A."/>
            <person name="Ward B.J."/>
            <person name="Allen A."/>
            <person name="Barry K."/>
            <person name="Falciatore A."/>
            <person name="Ferrante M."/>
            <person name="Fortunato A.E."/>
            <person name="Gloeckner G."/>
            <person name="Gruber A."/>
            <person name="Hipkin R."/>
            <person name="Janech M."/>
            <person name="Kroth P."/>
            <person name="Leese F."/>
            <person name="Lindquist E."/>
            <person name="Lyon B.R."/>
            <person name="Martin J."/>
            <person name="Mayer C."/>
            <person name="Parker M."/>
            <person name="Quesneville H."/>
            <person name="Raymond J."/>
            <person name="Uhlig C."/>
            <person name="Valentin K.U."/>
            <person name="Worden A.Z."/>
            <person name="Armbrust E.V."/>
            <person name="Bowler C."/>
            <person name="Green B."/>
            <person name="Moulton V."/>
            <person name="Van Oosterhout C."/>
            <person name="Grigoriev I."/>
        </authorList>
    </citation>
    <scope>NUCLEOTIDE SEQUENCE [LARGE SCALE GENOMIC DNA]</scope>
    <source>
        <strain evidence="3 4">CCMP1102</strain>
    </source>
</reference>
<feature type="compositionally biased region" description="Low complexity" evidence="1">
    <location>
        <begin position="755"/>
        <end position="773"/>
    </location>
</feature>
<feature type="compositionally biased region" description="Basic residues" evidence="1">
    <location>
        <begin position="646"/>
        <end position="655"/>
    </location>
</feature>
<feature type="region of interest" description="Disordered" evidence="1">
    <location>
        <begin position="755"/>
        <end position="856"/>
    </location>
</feature>
<feature type="transmembrane region" description="Helical" evidence="2">
    <location>
        <begin position="167"/>
        <end position="188"/>
    </location>
</feature>
<feature type="transmembrane region" description="Helical" evidence="2">
    <location>
        <begin position="221"/>
        <end position="242"/>
    </location>
</feature>
<protein>
    <submittedName>
        <fullName evidence="3">Uncharacterized protein</fullName>
    </submittedName>
</protein>
<evidence type="ECO:0000256" key="2">
    <source>
        <dbReference type="SAM" id="Phobius"/>
    </source>
</evidence>
<feature type="region of interest" description="Disordered" evidence="1">
    <location>
        <begin position="606"/>
        <end position="674"/>
    </location>
</feature>
<proteinExistence type="predicted"/>
<evidence type="ECO:0000313" key="3">
    <source>
        <dbReference type="EMBL" id="OEU12227.1"/>
    </source>
</evidence>
<name>A0A1E7F275_9STRA</name>
<keyword evidence="2" id="KW-0812">Transmembrane</keyword>
<dbReference type="InParanoid" id="A0A1E7F275"/>
<organism evidence="3 4">
    <name type="scientific">Fragilariopsis cylindrus CCMP1102</name>
    <dbReference type="NCBI Taxonomy" id="635003"/>
    <lineage>
        <taxon>Eukaryota</taxon>
        <taxon>Sar</taxon>
        <taxon>Stramenopiles</taxon>
        <taxon>Ochrophyta</taxon>
        <taxon>Bacillariophyta</taxon>
        <taxon>Bacillariophyceae</taxon>
        <taxon>Bacillariophycidae</taxon>
        <taxon>Bacillariales</taxon>
        <taxon>Bacillariaceae</taxon>
        <taxon>Fragilariopsis</taxon>
    </lineage>
</organism>
<dbReference type="PANTHER" id="PTHR20916">
    <property type="entry name" value="CYSTEINE AND GLYCINE-RICH PROTEIN 2 BINDING PROTEIN"/>
    <property type="match status" value="1"/>
</dbReference>
<evidence type="ECO:0000313" key="4">
    <source>
        <dbReference type="Proteomes" id="UP000095751"/>
    </source>
</evidence>
<dbReference type="KEGG" id="fcy:FRACYDRAFT_244486"/>
<feature type="compositionally biased region" description="Low complexity" evidence="1">
    <location>
        <begin position="19"/>
        <end position="32"/>
    </location>
</feature>
<dbReference type="OrthoDB" id="206447at2759"/>
<accession>A0A1E7F275</accession>
<keyword evidence="4" id="KW-1185">Reference proteome</keyword>
<dbReference type="GO" id="GO:0004402">
    <property type="term" value="F:histone acetyltransferase activity"/>
    <property type="evidence" value="ECO:0007669"/>
    <property type="project" value="TreeGrafter"/>
</dbReference>
<evidence type="ECO:0000256" key="1">
    <source>
        <dbReference type="SAM" id="MobiDB-lite"/>
    </source>
</evidence>
<keyword evidence="2" id="KW-0472">Membrane</keyword>
<dbReference type="AlphaFoldDB" id="A0A1E7F275"/>
<dbReference type="Proteomes" id="UP000095751">
    <property type="component" value="Unassembled WGS sequence"/>
</dbReference>
<feature type="compositionally biased region" description="Acidic residues" evidence="1">
    <location>
        <begin position="709"/>
        <end position="718"/>
    </location>
</feature>
<feature type="compositionally biased region" description="Basic and acidic residues" evidence="1">
    <location>
        <begin position="784"/>
        <end position="795"/>
    </location>
</feature>
<feature type="transmembrane region" description="Helical" evidence="2">
    <location>
        <begin position="289"/>
        <end position="316"/>
    </location>
</feature>
<feature type="compositionally biased region" description="Low complexity" evidence="1">
    <location>
        <begin position="609"/>
        <end position="623"/>
    </location>
</feature>
<keyword evidence="2" id="KW-1133">Transmembrane helix</keyword>
<feature type="compositionally biased region" description="Low complexity" evidence="1">
    <location>
        <begin position="656"/>
        <end position="665"/>
    </location>
</feature>
<feature type="region of interest" description="Disordered" evidence="1">
    <location>
        <begin position="1"/>
        <end position="32"/>
    </location>
</feature>
<gene>
    <name evidence="3" type="ORF">FRACYDRAFT_244486</name>
</gene>
<dbReference type="PANTHER" id="PTHR20916:SF26">
    <property type="entry name" value="CYSTEINE-RICH PROTEIN 2-BINDING PROTEIN"/>
    <property type="match status" value="1"/>
</dbReference>